<dbReference type="AlphaFoldDB" id="A0AAN6VSL6"/>
<dbReference type="SUPFAM" id="SSF52047">
    <property type="entry name" value="RNI-like"/>
    <property type="match status" value="1"/>
</dbReference>
<dbReference type="InterPro" id="IPR036047">
    <property type="entry name" value="F-box-like_dom_sf"/>
</dbReference>
<reference evidence="1" key="1">
    <citation type="journal article" date="2023" name="Mol. Phylogenet. Evol.">
        <title>Genome-scale phylogeny and comparative genomics of the fungal order Sordariales.</title>
        <authorList>
            <person name="Hensen N."/>
            <person name="Bonometti L."/>
            <person name="Westerberg I."/>
            <person name="Brannstrom I.O."/>
            <person name="Guillou S."/>
            <person name="Cros-Aarteil S."/>
            <person name="Calhoun S."/>
            <person name="Haridas S."/>
            <person name="Kuo A."/>
            <person name="Mondo S."/>
            <person name="Pangilinan J."/>
            <person name="Riley R."/>
            <person name="LaButti K."/>
            <person name="Andreopoulos B."/>
            <person name="Lipzen A."/>
            <person name="Chen C."/>
            <person name="Yan M."/>
            <person name="Daum C."/>
            <person name="Ng V."/>
            <person name="Clum A."/>
            <person name="Steindorff A."/>
            <person name="Ohm R.A."/>
            <person name="Martin F."/>
            <person name="Silar P."/>
            <person name="Natvig D.O."/>
            <person name="Lalanne C."/>
            <person name="Gautier V."/>
            <person name="Ament-Velasquez S.L."/>
            <person name="Kruys A."/>
            <person name="Hutchinson M.I."/>
            <person name="Powell A.J."/>
            <person name="Barry K."/>
            <person name="Miller A.N."/>
            <person name="Grigoriev I.V."/>
            <person name="Debuchy R."/>
            <person name="Gladieux P."/>
            <person name="Hiltunen Thoren M."/>
            <person name="Johannesson H."/>
        </authorList>
    </citation>
    <scope>NUCLEOTIDE SEQUENCE</scope>
    <source>
        <strain evidence="1">CBS 538.74</strain>
    </source>
</reference>
<proteinExistence type="predicted"/>
<sequence>MARNYVNSVPPEIWSEICAYLDHPDASNFRLSCRTLNHVGARFVLREITIRTDSGDFGRLCALAKDAVKSKCIQSLAYLPAVHHPVDINAQSVGPRFPFLPIPMALADGRFDAATRLECDEAQILRKGQIRIQDNAFGLLAEVLPNLTGLKSIAVNSSDWQPIGFKKGQKSLPRVRWCSRRAAHENDGETGRRAFASLLRALEGAGTKLRTLEATRLEWKAIGDLPRTRPHLGLFSNLVDLNLHFCLCPLVSHQGSDASGHPDVVRHCRSREDGLLPNFLASLCSLQHLAISFCYFISRDAAAASPVVPWLSDVIPPDHHWPRLTSLSLGNLNVTREGFLDVLSRHKDTLRKLELFAVWIDTPWPAVLPEIRAATLSLKHADVWYMLSDDRGQWFAGRRSQPADADAQPDELNLGPAVETYLVHGGTCPITDANMILPDYQHRGCMTKSRYFSGRQ</sequence>
<dbReference type="EMBL" id="MU856874">
    <property type="protein sequence ID" value="KAK4156101.1"/>
    <property type="molecule type" value="Genomic_DNA"/>
</dbReference>
<dbReference type="Proteomes" id="UP001302745">
    <property type="component" value="Unassembled WGS sequence"/>
</dbReference>
<dbReference type="InterPro" id="IPR032675">
    <property type="entry name" value="LRR_dom_sf"/>
</dbReference>
<gene>
    <name evidence="1" type="ORF">C8A00DRAFT_12926</name>
</gene>
<evidence type="ECO:0008006" key="3">
    <source>
        <dbReference type="Google" id="ProtNLM"/>
    </source>
</evidence>
<evidence type="ECO:0000313" key="1">
    <source>
        <dbReference type="EMBL" id="KAK4156101.1"/>
    </source>
</evidence>
<keyword evidence="2" id="KW-1185">Reference proteome</keyword>
<dbReference type="SUPFAM" id="SSF81383">
    <property type="entry name" value="F-box domain"/>
    <property type="match status" value="1"/>
</dbReference>
<name>A0AAN6VSL6_9PEZI</name>
<organism evidence="1 2">
    <name type="scientific">Chaetomidium leptoderma</name>
    <dbReference type="NCBI Taxonomy" id="669021"/>
    <lineage>
        <taxon>Eukaryota</taxon>
        <taxon>Fungi</taxon>
        <taxon>Dikarya</taxon>
        <taxon>Ascomycota</taxon>
        <taxon>Pezizomycotina</taxon>
        <taxon>Sordariomycetes</taxon>
        <taxon>Sordariomycetidae</taxon>
        <taxon>Sordariales</taxon>
        <taxon>Chaetomiaceae</taxon>
        <taxon>Chaetomidium</taxon>
    </lineage>
</organism>
<dbReference type="Gene3D" id="3.80.10.10">
    <property type="entry name" value="Ribonuclease Inhibitor"/>
    <property type="match status" value="1"/>
</dbReference>
<dbReference type="CDD" id="cd09917">
    <property type="entry name" value="F-box_SF"/>
    <property type="match status" value="1"/>
</dbReference>
<evidence type="ECO:0000313" key="2">
    <source>
        <dbReference type="Proteomes" id="UP001302745"/>
    </source>
</evidence>
<reference evidence="1" key="2">
    <citation type="submission" date="2023-05" db="EMBL/GenBank/DDBJ databases">
        <authorList>
            <consortium name="Lawrence Berkeley National Laboratory"/>
            <person name="Steindorff A."/>
            <person name="Hensen N."/>
            <person name="Bonometti L."/>
            <person name="Westerberg I."/>
            <person name="Brannstrom I.O."/>
            <person name="Guillou S."/>
            <person name="Cros-Aarteil S."/>
            <person name="Calhoun S."/>
            <person name="Haridas S."/>
            <person name="Kuo A."/>
            <person name="Mondo S."/>
            <person name="Pangilinan J."/>
            <person name="Riley R."/>
            <person name="Labutti K."/>
            <person name="Andreopoulos B."/>
            <person name="Lipzen A."/>
            <person name="Chen C."/>
            <person name="Yanf M."/>
            <person name="Daum C."/>
            <person name="Ng V."/>
            <person name="Clum A."/>
            <person name="Ohm R."/>
            <person name="Martin F."/>
            <person name="Silar P."/>
            <person name="Natvig D."/>
            <person name="Lalanne C."/>
            <person name="Gautier V."/>
            <person name="Ament-Velasquez S.L."/>
            <person name="Kruys A."/>
            <person name="Hutchinson M.I."/>
            <person name="Powell A.J."/>
            <person name="Barry K."/>
            <person name="Miller A.N."/>
            <person name="Grigoriev I.V."/>
            <person name="Debuchy R."/>
            <person name="Gladieux P."/>
            <person name="Thoren M.H."/>
            <person name="Johannesson H."/>
        </authorList>
    </citation>
    <scope>NUCLEOTIDE SEQUENCE</scope>
    <source>
        <strain evidence="1">CBS 538.74</strain>
    </source>
</reference>
<protein>
    <recommendedName>
        <fullName evidence="3">F-box domain-containing protein</fullName>
    </recommendedName>
</protein>
<accession>A0AAN6VSL6</accession>
<comment type="caution">
    <text evidence="1">The sequence shown here is derived from an EMBL/GenBank/DDBJ whole genome shotgun (WGS) entry which is preliminary data.</text>
</comment>